<dbReference type="EMBL" id="FR824651">
    <property type="protein sequence ID" value="CCA27723.1"/>
    <property type="molecule type" value="Genomic_DNA"/>
</dbReference>
<organism evidence="2">
    <name type="scientific">Albugo laibachii Nc14</name>
    <dbReference type="NCBI Taxonomy" id="890382"/>
    <lineage>
        <taxon>Eukaryota</taxon>
        <taxon>Sar</taxon>
        <taxon>Stramenopiles</taxon>
        <taxon>Oomycota</taxon>
        <taxon>Peronosporomycetes</taxon>
        <taxon>Albuginales</taxon>
        <taxon>Albuginaceae</taxon>
        <taxon>Albugo</taxon>
    </lineage>
</organism>
<evidence type="ECO:0000256" key="1">
    <source>
        <dbReference type="SAM" id="MobiDB-lite"/>
    </source>
</evidence>
<feature type="region of interest" description="Disordered" evidence="1">
    <location>
        <begin position="290"/>
        <end position="311"/>
    </location>
</feature>
<protein>
    <submittedName>
        <fullName evidence="2">AlNc14C654G12339 protein</fullName>
    </submittedName>
</protein>
<proteinExistence type="predicted"/>
<name>F0X1M7_9STRA</name>
<sequence>MAQSISFLESSFLTTAVTKNLYKAPEHSTLKLTASGKYVTHNPAKDSYVCTAEAMLEPTVDEDENNGVPYMVAADEKDISDRLQGVTKPTYMLQVGVAWDTGEMTSLLCLNGGIVEYRRNIGVESARVNAVTGTKPCYMVTYASIGVPIQRYSWMVSRLAEIGLDAGPGGRDTEANDYMWITANITRGFHPPAVIRNERGDICTLGDDTMNLRAAITNLKKNVTGVLAVEVTLKRAPDFSMSGRRTIAFSLKCMQIVDVTDIGSPPLNRAVEFAPASTGTSTRVLEGLRRQEKAAEAHTPASMPAGARLAF</sequence>
<reference evidence="2" key="1">
    <citation type="journal article" date="2011" name="PLoS Biol.">
        <title>Gene gain and loss during evolution of obligate parasitism in the white rust pathogen of Arabidopsis thaliana.</title>
        <authorList>
            <person name="Kemen E."/>
            <person name="Gardiner A."/>
            <person name="Schultz-Larsen T."/>
            <person name="Kemen A.C."/>
            <person name="Balmuth A.L."/>
            <person name="Robert-Seilaniantz A."/>
            <person name="Bailey K."/>
            <person name="Holub E."/>
            <person name="Studholme D.J."/>
            <person name="Maclean D."/>
            <person name="Jones J.D."/>
        </authorList>
    </citation>
    <scope>NUCLEOTIDE SEQUENCE</scope>
</reference>
<accession>F0X1M7</accession>
<dbReference type="AlphaFoldDB" id="F0X1M7"/>
<reference evidence="2" key="2">
    <citation type="submission" date="2011-02" db="EMBL/GenBank/DDBJ databases">
        <authorList>
            <person name="MacLean D."/>
        </authorList>
    </citation>
    <scope>NUCLEOTIDE SEQUENCE</scope>
</reference>
<evidence type="ECO:0000313" key="2">
    <source>
        <dbReference type="EMBL" id="CCA27723.1"/>
    </source>
</evidence>
<dbReference type="HOGENOM" id="CLU_895488_0_0_1"/>
<gene>
    <name evidence="2" type="primary">AlNc14C654G12339</name>
    <name evidence="2" type="ORF">ALNC14_138670</name>
</gene>